<evidence type="ECO:0000256" key="2">
    <source>
        <dbReference type="ARBA" id="ARBA00004496"/>
    </source>
</evidence>
<feature type="compositionally biased region" description="Basic and acidic residues" evidence="5">
    <location>
        <begin position="153"/>
        <end position="165"/>
    </location>
</feature>
<dbReference type="PANTHER" id="PTHR31250:SF27">
    <property type="entry name" value="IQ DOMAIN-CONTAINING PROTEIN IQM5"/>
    <property type="match status" value="1"/>
</dbReference>
<keyword evidence="3" id="KW-0963">Cytoplasm</keyword>
<comment type="caution">
    <text evidence="6">The sequence shown here is derived from an EMBL/GenBank/DDBJ whole genome shotgun (WGS) entry which is preliminary data.</text>
</comment>
<protein>
    <submittedName>
        <fullName evidence="6">Uncharacterized protein</fullName>
    </submittedName>
</protein>
<evidence type="ECO:0000256" key="4">
    <source>
        <dbReference type="ARBA" id="ARBA00023242"/>
    </source>
</evidence>
<organism evidence="6 7">
    <name type="scientific">Cyclotella atomus</name>
    <dbReference type="NCBI Taxonomy" id="382360"/>
    <lineage>
        <taxon>Eukaryota</taxon>
        <taxon>Sar</taxon>
        <taxon>Stramenopiles</taxon>
        <taxon>Ochrophyta</taxon>
        <taxon>Bacillariophyta</taxon>
        <taxon>Coscinodiscophyceae</taxon>
        <taxon>Thalassiosirophycidae</taxon>
        <taxon>Stephanodiscales</taxon>
        <taxon>Stephanodiscaceae</taxon>
        <taxon>Cyclotella</taxon>
    </lineage>
</organism>
<feature type="compositionally biased region" description="Low complexity" evidence="5">
    <location>
        <begin position="562"/>
        <end position="577"/>
    </location>
</feature>
<feature type="compositionally biased region" description="Low complexity" evidence="5">
    <location>
        <begin position="131"/>
        <end position="142"/>
    </location>
</feature>
<gene>
    <name evidence="6" type="ORF">ACHAWO_004851</name>
</gene>
<reference evidence="6 7" key="1">
    <citation type="submission" date="2024-10" db="EMBL/GenBank/DDBJ databases">
        <title>Updated reference genomes for cyclostephanoid diatoms.</title>
        <authorList>
            <person name="Roberts W.R."/>
            <person name="Alverson A.J."/>
        </authorList>
    </citation>
    <scope>NUCLEOTIDE SEQUENCE [LARGE SCALE GENOMIC DNA]</scope>
    <source>
        <strain evidence="6 7">AJA010-31</strain>
    </source>
</reference>
<name>A0ABD3PSY9_9STRA</name>
<proteinExistence type="predicted"/>
<accession>A0ABD3PSY9</accession>
<evidence type="ECO:0000313" key="7">
    <source>
        <dbReference type="Proteomes" id="UP001530400"/>
    </source>
</evidence>
<evidence type="ECO:0000256" key="5">
    <source>
        <dbReference type="SAM" id="MobiDB-lite"/>
    </source>
</evidence>
<feature type="compositionally biased region" description="Basic and acidic residues" evidence="5">
    <location>
        <begin position="551"/>
        <end position="560"/>
    </location>
</feature>
<dbReference type="EMBL" id="JALLPJ020000528">
    <property type="protein sequence ID" value="KAL3789300.1"/>
    <property type="molecule type" value="Genomic_DNA"/>
</dbReference>
<dbReference type="AlphaFoldDB" id="A0ABD3PSY9"/>
<keyword evidence="7" id="KW-1185">Reference proteome</keyword>
<evidence type="ECO:0000256" key="3">
    <source>
        <dbReference type="ARBA" id="ARBA00022490"/>
    </source>
</evidence>
<feature type="region of interest" description="Disordered" evidence="5">
    <location>
        <begin position="1"/>
        <end position="25"/>
    </location>
</feature>
<dbReference type="PANTHER" id="PTHR31250">
    <property type="entry name" value="IQ DOMAIN-CONTAINING PROTEIN IQM3"/>
    <property type="match status" value="1"/>
</dbReference>
<dbReference type="GO" id="GO:0005737">
    <property type="term" value="C:cytoplasm"/>
    <property type="evidence" value="ECO:0007669"/>
    <property type="project" value="UniProtKB-SubCell"/>
</dbReference>
<feature type="region of interest" description="Disordered" evidence="5">
    <location>
        <begin position="547"/>
        <end position="583"/>
    </location>
</feature>
<dbReference type="Proteomes" id="UP001530400">
    <property type="component" value="Unassembled WGS sequence"/>
</dbReference>
<feature type="region of interest" description="Disordered" evidence="5">
    <location>
        <begin position="114"/>
        <end position="167"/>
    </location>
</feature>
<evidence type="ECO:0000256" key="1">
    <source>
        <dbReference type="ARBA" id="ARBA00004123"/>
    </source>
</evidence>
<keyword evidence="4" id="KW-0539">Nucleus</keyword>
<evidence type="ECO:0000313" key="6">
    <source>
        <dbReference type="EMBL" id="KAL3789300.1"/>
    </source>
</evidence>
<comment type="subcellular location">
    <subcellularLocation>
        <location evidence="2">Cytoplasm</location>
    </subcellularLocation>
    <subcellularLocation>
        <location evidence="1">Nucleus</location>
    </subcellularLocation>
</comment>
<dbReference type="InterPro" id="IPR044159">
    <property type="entry name" value="IQM"/>
</dbReference>
<dbReference type="GO" id="GO:0005634">
    <property type="term" value="C:nucleus"/>
    <property type="evidence" value="ECO:0007669"/>
    <property type="project" value="UniProtKB-SubCell"/>
</dbReference>
<sequence>MSNDTMVNLSTLSDEQSDSCGVTNNSPNTSLHYTLQNIINAPPSMMQSINANESMQSIGSEAHIVNMREVDADILELGVEEKRRADISDFDENGHRSVRAESFCSLEGVAGEDDADHAAAAEGDSESKGDSSAPISSITSSKSLKHVGSMPKIAEDSSHPLHDEKDQDDYFTADIPEETKDENAAAVLKHQKGTHARCNSFERRSRESAQFALVVGENSNLLLNKIIEEDSSSDFDDDDIDEEVETAVGDVSILDECAPSPIASPMDHVQSIRMSSLAIHPPFVDWKFTRQYSSGINFEKNHDKEELGYKGIRTSLLEITQRGVSRGNYAQLHRKAWLEVSDKHHRYGKNLRMYYKQWESLGHPFSMFFDWLDSKGEAEGNPLPDLPECPRSVLDSDTVLYILDPEISNTYALEIVADQNGNAIVLDRTSKRPVCTGKEGWIFVLRDHVMYGSQKVTATGGCSPVGAPSTVKQRFHHSSFFGGKAVASAGIFLTNDQGRLTDLWPHSGHYRPGEAHMQRALFFMQQQGVDLSTFEVDMQQIFKVCRKKSPKEKAKKKDDNDAPASDGEEQQNPQEQEAQPKKAKKTECLLNMGGFEVACFLAHKARWIEKGVFHQIHKIRKIPHEQRGNVSAALKHANANV</sequence>